<feature type="compositionally biased region" description="Low complexity" evidence="1">
    <location>
        <begin position="211"/>
        <end position="222"/>
    </location>
</feature>
<evidence type="ECO:0000256" key="1">
    <source>
        <dbReference type="SAM" id="MobiDB-lite"/>
    </source>
</evidence>
<evidence type="ECO:0000313" key="3">
    <source>
        <dbReference type="EMBL" id="SMX83783.1"/>
    </source>
</evidence>
<evidence type="ECO:0000313" key="4">
    <source>
        <dbReference type="Proteomes" id="UP000234300"/>
    </source>
</evidence>
<proteinExistence type="predicted"/>
<feature type="region of interest" description="Disordered" evidence="1">
    <location>
        <begin position="196"/>
        <end position="230"/>
    </location>
</feature>
<sequence length="424" mass="45806">MTARAVFGAIDRLPSGRFRVRSTAPDATRHKVPGTFPTRADAEAVRGRVHAEAIGNNPVNAKPTAFTVGHYLRDYLTDARATLRPRTLDLYRRTADSWILRPVGTTATVDISTARAPLHSTRDRSHAGDHTRPGAGPRRTGSISARPGRSRPTCSLPGALPDPRPDRFDRPAVRRIRAGLPPLGRIDSCALSSCKPFVMDSSPPTRSTSKGPGRPTPRTMTPDGCASRGPGRCDARRLPCRCAHRRLVGTTPRRSIRPASGRPRPIGGDGHRVPNPGRSPGPTHRLWSTEVSGGIPNGESAAFDPAAPVSLGIAYSVRSEDRIVGAVVNVIRVIEVTGNHPRSRLFGIETNIGSQHSIDLSSVLRRYVGWATPSIKDSIEPVRGIREDAFRTTESVAINVRVYPREPLCQGCRLADITSLGINN</sequence>
<feature type="region of interest" description="Disordered" evidence="1">
    <location>
        <begin position="253"/>
        <end position="285"/>
    </location>
</feature>
<dbReference type="Pfam" id="PF26003">
    <property type="entry name" value="Integrase_N_phage"/>
    <property type="match status" value="1"/>
</dbReference>
<feature type="compositionally biased region" description="Basic and acidic residues" evidence="1">
    <location>
        <begin position="163"/>
        <end position="172"/>
    </location>
</feature>
<protein>
    <recommendedName>
        <fullName evidence="2">Phage L5-like integrase N-terminal domain-containing protein</fullName>
    </recommendedName>
</protein>
<organism evidence="3 4">
    <name type="scientific">Brevibacterium aurantiacum</name>
    <dbReference type="NCBI Taxonomy" id="273384"/>
    <lineage>
        <taxon>Bacteria</taxon>
        <taxon>Bacillati</taxon>
        <taxon>Actinomycetota</taxon>
        <taxon>Actinomycetes</taxon>
        <taxon>Micrococcales</taxon>
        <taxon>Brevibacteriaceae</taxon>
        <taxon>Brevibacterium</taxon>
    </lineage>
</organism>
<name>A0A2H1J8R2_BREAU</name>
<gene>
    <name evidence="3" type="ORF">BAURA86_01413</name>
</gene>
<evidence type="ECO:0000259" key="2">
    <source>
        <dbReference type="Pfam" id="PF26003"/>
    </source>
</evidence>
<feature type="region of interest" description="Disordered" evidence="1">
    <location>
        <begin position="111"/>
        <end position="172"/>
    </location>
</feature>
<dbReference type="InterPro" id="IPR058717">
    <property type="entry name" value="Phage_L5_Integrase_N"/>
</dbReference>
<dbReference type="AlphaFoldDB" id="A0A2H1J8R2"/>
<reference evidence="3 4" key="1">
    <citation type="submission" date="2017-03" db="EMBL/GenBank/DDBJ databases">
        <authorList>
            <person name="Afonso C.L."/>
            <person name="Miller P.J."/>
            <person name="Scott M.A."/>
            <person name="Spackman E."/>
            <person name="Goraichik I."/>
            <person name="Dimitrov K.M."/>
            <person name="Suarez D.L."/>
            <person name="Swayne D.E."/>
        </authorList>
    </citation>
    <scope>NUCLEOTIDE SEQUENCE [LARGE SCALE GENOMIC DNA]</scope>
    <source>
        <strain evidence="4">8(6)</strain>
    </source>
</reference>
<accession>A0A2H1J8R2</accession>
<dbReference type="Proteomes" id="UP000234300">
    <property type="component" value="Unassembled WGS sequence"/>
</dbReference>
<feature type="compositionally biased region" description="Basic and acidic residues" evidence="1">
    <location>
        <begin position="120"/>
        <end position="132"/>
    </location>
</feature>
<feature type="domain" description="Phage L5-like integrase N-terminal" evidence="2">
    <location>
        <begin position="7"/>
        <end position="50"/>
    </location>
</feature>
<dbReference type="EMBL" id="FXZI01000004">
    <property type="protein sequence ID" value="SMX83783.1"/>
    <property type="molecule type" value="Genomic_DNA"/>
</dbReference>